<accession>A0A974NR01</accession>
<feature type="transmembrane region" description="Helical" evidence="1">
    <location>
        <begin position="172"/>
        <end position="190"/>
    </location>
</feature>
<dbReference type="Proteomes" id="UP000595254">
    <property type="component" value="Chromosome"/>
</dbReference>
<feature type="transmembrane region" description="Helical" evidence="1">
    <location>
        <begin position="102"/>
        <end position="125"/>
    </location>
</feature>
<protein>
    <submittedName>
        <fullName evidence="2">ABC transporter permease</fullName>
    </submittedName>
</protein>
<name>A0A974NR01_PERPY</name>
<dbReference type="AlphaFoldDB" id="A0A974NR01"/>
<dbReference type="Pfam" id="PF12730">
    <property type="entry name" value="ABC2_membrane_4"/>
    <property type="match status" value="1"/>
</dbReference>
<feature type="transmembrane region" description="Helical" evidence="1">
    <location>
        <begin position="210"/>
        <end position="230"/>
    </location>
</feature>
<keyword evidence="1" id="KW-1133">Transmembrane helix</keyword>
<feature type="transmembrane region" description="Helical" evidence="1">
    <location>
        <begin position="145"/>
        <end position="165"/>
    </location>
</feature>
<sequence>MIRFLLIDTLKMKKKWVWFLVFLGPAGVVGLEAFNFLLRYEWLTKQYQDDLWGGLIDESRLLAVPALMMGLAIVASILAGIEHQTNSWKQVLALPVSKCSVFTAKFMLLTFLLFISCTCLGIGLICLGMALDFGTKIPFEYLLKISYYPLLAALPFAALHTWLSIVVKNQAIALTCGIVGTILSLYGVIMPDWVPYKWLFLENSWGKFEYSATAGVLTGLLVYLVGLLDFSRRDVL</sequence>
<feature type="transmembrane region" description="Helical" evidence="1">
    <location>
        <begin position="16"/>
        <end position="40"/>
    </location>
</feature>
<proteinExistence type="predicted"/>
<feature type="transmembrane region" description="Helical" evidence="1">
    <location>
        <begin position="60"/>
        <end position="81"/>
    </location>
</feature>
<organism evidence="2 3">
    <name type="scientific">Peribacillus psychrosaccharolyticus</name>
    <name type="common">Bacillus psychrosaccharolyticus</name>
    <dbReference type="NCBI Taxonomy" id="1407"/>
    <lineage>
        <taxon>Bacteria</taxon>
        <taxon>Bacillati</taxon>
        <taxon>Bacillota</taxon>
        <taxon>Bacilli</taxon>
        <taxon>Bacillales</taxon>
        <taxon>Bacillaceae</taxon>
        <taxon>Peribacillus</taxon>
    </lineage>
</organism>
<keyword evidence="1" id="KW-0472">Membrane</keyword>
<reference evidence="2 3" key="1">
    <citation type="submission" date="2021-01" db="EMBL/GenBank/DDBJ databases">
        <title>FDA dAtabase for Regulatory Grade micrObial Sequences (FDA-ARGOS): Supporting development and validation of Infectious Disease Dx tests.</title>
        <authorList>
            <person name="Nelson B."/>
            <person name="Plummer A."/>
            <person name="Tallon L."/>
            <person name="Sadzewicz L."/>
            <person name="Zhao X."/>
            <person name="Boylan J."/>
            <person name="Ott S."/>
            <person name="Bowen H."/>
            <person name="Vavikolanu K."/>
            <person name="Mehta A."/>
            <person name="Aluvathingal J."/>
            <person name="Nadendla S."/>
            <person name="Myers T."/>
            <person name="Yan Y."/>
            <person name="Sichtig H."/>
        </authorList>
    </citation>
    <scope>NUCLEOTIDE SEQUENCE [LARGE SCALE GENOMIC DNA]</scope>
    <source>
        <strain evidence="2 3">FDAARGOS_1161</strain>
    </source>
</reference>
<dbReference type="KEGG" id="ppsr:I6J18_10600"/>
<evidence type="ECO:0000313" key="3">
    <source>
        <dbReference type="Proteomes" id="UP000595254"/>
    </source>
</evidence>
<keyword evidence="3" id="KW-1185">Reference proteome</keyword>
<dbReference type="EMBL" id="CP068053">
    <property type="protein sequence ID" value="QQT02249.1"/>
    <property type="molecule type" value="Genomic_DNA"/>
</dbReference>
<evidence type="ECO:0000256" key="1">
    <source>
        <dbReference type="SAM" id="Phobius"/>
    </source>
</evidence>
<gene>
    <name evidence="2" type="ORF">I6J18_10600</name>
</gene>
<keyword evidence="1" id="KW-0812">Transmembrane</keyword>
<dbReference type="RefSeq" id="WP_040372632.1">
    <property type="nucleotide sequence ID" value="NZ_CP068053.1"/>
</dbReference>
<evidence type="ECO:0000313" key="2">
    <source>
        <dbReference type="EMBL" id="QQT02249.1"/>
    </source>
</evidence>
<dbReference type="CDD" id="cd21809">
    <property type="entry name" value="ABC-2_lan_permease-like"/>
    <property type="match status" value="1"/>
</dbReference>